<dbReference type="Proteomes" id="UP000434172">
    <property type="component" value="Unassembled WGS sequence"/>
</dbReference>
<evidence type="ECO:0000313" key="2">
    <source>
        <dbReference type="EMBL" id="KAF0325310.1"/>
    </source>
</evidence>
<reference evidence="2 3" key="1">
    <citation type="submission" date="2019-12" db="EMBL/GenBank/DDBJ databases">
        <title>A genome sequence resource for the geographically widespread anthracnose pathogen Colletotrichum asianum.</title>
        <authorList>
            <person name="Meng Y."/>
        </authorList>
    </citation>
    <scope>NUCLEOTIDE SEQUENCE [LARGE SCALE GENOMIC DNA]</scope>
    <source>
        <strain evidence="2 3">ICMP 18580</strain>
    </source>
</reference>
<keyword evidence="3" id="KW-1185">Reference proteome</keyword>
<gene>
    <name evidence="2" type="ORF">GQ607_007344</name>
</gene>
<proteinExistence type="predicted"/>
<sequence length="348" mass="38238">VPLLHLLVRLACPVCLLRYAAPSHAVRAGRVQVTGGWQARIYSSLQLLLQLQLQLLLLRYCTGCAGALLLHLVSPHTTFNLTSTFLSSTALGSPALRLQHYLGYVQVPTPTVSKVRHTNRLCIPSQLNGNLANKRGVPTEFHPPHLIELRPLPALRISETEAQTSSHDRTPADPKLQSPASSVLVLSPALPPGLHPSTDRMTPCRGARTSINPCAPNHGLIVTLPTSPARRLSLLSPDTETDTQYTAHTAVLTPALYHILWPEVHHVWPFPGAKLSPEPRSPGSHRLPTTYTYSTLCTMQYIAHVLVGRTLLPDFRSRFDFTDTSNMLPLLLLAIFTIPTTWHTFAVA</sequence>
<dbReference type="EMBL" id="WOWK01000037">
    <property type="protein sequence ID" value="KAF0325310.1"/>
    <property type="molecule type" value="Genomic_DNA"/>
</dbReference>
<protein>
    <submittedName>
        <fullName evidence="2">Uncharacterized protein</fullName>
    </submittedName>
</protein>
<evidence type="ECO:0000256" key="1">
    <source>
        <dbReference type="SAM" id="MobiDB-lite"/>
    </source>
</evidence>
<feature type="region of interest" description="Disordered" evidence="1">
    <location>
        <begin position="160"/>
        <end position="181"/>
    </location>
</feature>
<comment type="caution">
    <text evidence="2">The sequence shown here is derived from an EMBL/GenBank/DDBJ whole genome shotgun (WGS) entry which is preliminary data.</text>
</comment>
<evidence type="ECO:0000313" key="3">
    <source>
        <dbReference type="Proteomes" id="UP000434172"/>
    </source>
</evidence>
<name>A0A8H3WFF3_9PEZI</name>
<dbReference type="AlphaFoldDB" id="A0A8H3WFF3"/>
<feature type="non-terminal residue" evidence="2">
    <location>
        <position position="1"/>
    </location>
</feature>
<accession>A0A8H3WFF3</accession>
<organism evidence="2 3">
    <name type="scientific">Colletotrichum asianum</name>
    <dbReference type="NCBI Taxonomy" id="702518"/>
    <lineage>
        <taxon>Eukaryota</taxon>
        <taxon>Fungi</taxon>
        <taxon>Dikarya</taxon>
        <taxon>Ascomycota</taxon>
        <taxon>Pezizomycotina</taxon>
        <taxon>Sordariomycetes</taxon>
        <taxon>Hypocreomycetidae</taxon>
        <taxon>Glomerellales</taxon>
        <taxon>Glomerellaceae</taxon>
        <taxon>Colletotrichum</taxon>
        <taxon>Colletotrichum gloeosporioides species complex</taxon>
    </lineage>
</organism>